<feature type="compositionally biased region" description="Polar residues" evidence="1">
    <location>
        <begin position="23"/>
        <end position="33"/>
    </location>
</feature>
<feature type="region of interest" description="Disordered" evidence="1">
    <location>
        <begin position="59"/>
        <end position="136"/>
    </location>
</feature>
<dbReference type="AlphaFoldDB" id="A0A4Y2MKA2"/>
<dbReference type="Proteomes" id="UP000499080">
    <property type="component" value="Unassembled WGS sequence"/>
</dbReference>
<feature type="compositionally biased region" description="Basic residues" evidence="1">
    <location>
        <begin position="102"/>
        <end position="118"/>
    </location>
</feature>
<organism evidence="2 3">
    <name type="scientific">Araneus ventricosus</name>
    <name type="common">Orbweaver spider</name>
    <name type="synonym">Epeira ventricosa</name>
    <dbReference type="NCBI Taxonomy" id="182803"/>
    <lineage>
        <taxon>Eukaryota</taxon>
        <taxon>Metazoa</taxon>
        <taxon>Ecdysozoa</taxon>
        <taxon>Arthropoda</taxon>
        <taxon>Chelicerata</taxon>
        <taxon>Arachnida</taxon>
        <taxon>Araneae</taxon>
        <taxon>Araneomorphae</taxon>
        <taxon>Entelegynae</taxon>
        <taxon>Araneoidea</taxon>
        <taxon>Araneidae</taxon>
        <taxon>Araneus</taxon>
    </lineage>
</organism>
<keyword evidence="3" id="KW-1185">Reference proteome</keyword>
<dbReference type="EMBL" id="BGPR01007331">
    <property type="protein sequence ID" value="GBN26056.1"/>
    <property type="molecule type" value="Genomic_DNA"/>
</dbReference>
<sequence length="198" mass="22215">MKLKVDPVGDLYFLRSEEKKDNTASTVSTSMDTPSPEFIEFSPYDDEVIKTDKECQTLSIPAPINSQKRNTQESEDDVTLELEPKLSISEKPINSEQSSKCGRGRPKLLRGARGRPKKIYATPKEETNEENSQNSVDSTDCTIFAMGEISMENALKGESSQYWLKALASEVKSILKHDTCDLVKRAENMELIGSRFLL</sequence>
<name>A0A4Y2MKA2_ARAVE</name>
<reference evidence="2 3" key="1">
    <citation type="journal article" date="2019" name="Sci. Rep.">
        <title>Orb-weaving spider Araneus ventricosus genome elucidates the spidroin gene catalogue.</title>
        <authorList>
            <person name="Kono N."/>
            <person name="Nakamura H."/>
            <person name="Ohtoshi R."/>
            <person name="Moran D.A.P."/>
            <person name="Shinohara A."/>
            <person name="Yoshida Y."/>
            <person name="Fujiwara M."/>
            <person name="Mori M."/>
            <person name="Tomita M."/>
            <person name="Arakawa K."/>
        </authorList>
    </citation>
    <scope>NUCLEOTIDE SEQUENCE [LARGE SCALE GENOMIC DNA]</scope>
</reference>
<protein>
    <submittedName>
        <fullName evidence="2">Uncharacterized protein</fullName>
    </submittedName>
</protein>
<evidence type="ECO:0000313" key="2">
    <source>
        <dbReference type="EMBL" id="GBN26056.1"/>
    </source>
</evidence>
<evidence type="ECO:0000256" key="1">
    <source>
        <dbReference type="SAM" id="MobiDB-lite"/>
    </source>
</evidence>
<comment type="caution">
    <text evidence="2">The sequence shown here is derived from an EMBL/GenBank/DDBJ whole genome shotgun (WGS) entry which is preliminary data.</text>
</comment>
<feature type="compositionally biased region" description="Polar residues" evidence="1">
    <location>
        <begin position="59"/>
        <end position="69"/>
    </location>
</feature>
<gene>
    <name evidence="2" type="ORF">AVEN_122815_1</name>
</gene>
<accession>A0A4Y2MKA2</accession>
<dbReference type="OrthoDB" id="413361at2759"/>
<feature type="region of interest" description="Disordered" evidence="1">
    <location>
        <begin position="1"/>
        <end position="40"/>
    </location>
</feature>
<proteinExistence type="predicted"/>
<evidence type="ECO:0000313" key="3">
    <source>
        <dbReference type="Proteomes" id="UP000499080"/>
    </source>
</evidence>